<dbReference type="OrthoDB" id="574459at2"/>
<dbReference type="RefSeq" id="WP_129989421.1">
    <property type="nucleotide sequence ID" value="NZ_SDPU01000035.1"/>
</dbReference>
<dbReference type="AlphaFoldDB" id="A0A4V1Z148"/>
<feature type="region of interest" description="Disordered" evidence="1">
    <location>
        <begin position="235"/>
        <end position="256"/>
    </location>
</feature>
<feature type="transmembrane region" description="Helical" evidence="2">
    <location>
        <begin position="21"/>
        <end position="40"/>
    </location>
</feature>
<sequence>MRHRAPTILSRARDLTQRRGLAAGAVTVLGVSACAGLVAVNGHDFSPGDAGSVTAGVFPDLRTGTTYPDAAALETMASERSDAAANRGDARTSPSDKVSEAPDPQAAAPAPSAATPTPEPASPQAGDDEPRQSADPTPSDPAGSSPSPSSPESSSPDPEESGSSTAPAPAPATGPETTAVTDLAAAGTWTVVLTSDTVASFECSLDGGAWTACGPVATFTGLSKGKHTLAVRAIDGSGTPDSTPAQLSTTLNGSVL</sequence>
<accession>A0A4V1Z148</accession>
<reference evidence="3 4" key="1">
    <citation type="submission" date="2019-01" db="EMBL/GenBank/DDBJ databases">
        <title>Nocardioides guangzhouensis sp. nov., an actinobacterium isolated from soil.</title>
        <authorList>
            <person name="Fu Y."/>
            <person name="Cai Y."/>
            <person name="Lin Z."/>
            <person name="Chen P."/>
        </authorList>
    </citation>
    <scope>NUCLEOTIDE SEQUENCE [LARGE SCALE GENOMIC DNA]</scope>
    <source>
        <strain evidence="3 4">NBRC 105384</strain>
    </source>
</reference>
<feature type="compositionally biased region" description="Polar residues" evidence="1">
    <location>
        <begin position="239"/>
        <end position="256"/>
    </location>
</feature>
<evidence type="ECO:0000256" key="2">
    <source>
        <dbReference type="SAM" id="Phobius"/>
    </source>
</evidence>
<dbReference type="EMBL" id="SDPU01000035">
    <property type="protein sequence ID" value="RYU09656.1"/>
    <property type="molecule type" value="Genomic_DNA"/>
</dbReference>
<evidence type="ECO:0000313" key="3">
    <source>
        <dbReference type="EMBL" id="RYU09656.1"/>
    </source>
</evidence>
<keyword evidence="2" id="KW-1133">Transmembrane helix</keyword>
<keyword evidence="2" id="KW-0472">Membrane</keyword>
<proteinExistence type="predicted"/>
<keyword evidence="2" id="KW-0812">Transmembrane</keyword>
<protein>
    <recommendedName>
        <fullName evidence="5">Bacterial Ig-like domain-containing protein</fullName>
    </recommendedName>
</protein>
<dbReference type="Proteomes" id="UP000291189">
    <property type="component" value="Unassembled WGS sequence"/>
</dbReference>
<comment type="caution">
    <text evidence="3">The sequence shown here is derived from an EMBL/GenBank/DDBJ whole genome shotgun (WGS) entry which is preliminary data.</text>
</comment>
<gene>
    <name evidence="3" type="ORF">ETU37_21745</name>
</gene>
<evidence type="ECO:0000313" key="4">
    <source>
        <dbReference type="Proteomes" id="UP000291189"/>
    </source>
</evidence>
<keyword evidence="4" id="KW-1185">Reference proteome</keyword>
<name>A0A4V1Z148_9ACTN</name>
<dbReference type="PROSITE" id="PS51257">
    <property type="entry name" value="PROKAR_LIPOPROTEIN"/>
    <property type="match status" value="1"/>
</dbReference>
<feature type="compositionally biased region" description="Low complexity" evidence="1">
    <location>
        <begin position="133"/>
        <end position="177"/>
    </location>
</feature>
<feature type="region of interest" description="Disordered" evidence="1">
    <location>
        <begin position="78"/>
        <end position="177"/>
    </location>
</feature>
<organism evidence="3 4">
    <name type="scientific">Nocardioides iriomotensis</name>
    <dbReference type="NCBI Taxonomy" id="715784"/>
    <lineage>
        <taxon>Bacteria</taxon>
        <taxon>Bacillati</taxon>
        <taxon>Actinomycetota</taxon>
        <taxon>Actinomycetes</taxon>
        <taxon>Propionibacteriales</taxon>
        <taxon>Nocardioidaceae</taxon>
        <taxon>Nocardioides</taxon>
    </lineage>
</organism>
<evidence type="ECO:0008006" key="5">
    <source>
        <dbReference type="Google" id="ProtNLM"/>
    </source>
</evidence>
<feature type="compositionally biased region" description="Low complexity" evidence="1">
    <location>
        <begin position="101"/>
        <end position="116"/>
    </location>
</feature>
<evidence type="ECO:0000256" key="1">
    <source>
        <dbReference type="SAM" id="MobiDB-lite"/>
    </source>
</evidence>